<dbReference type="Pfam" id="PF03734">
    <property type="entry name" value="YkuD"/>
    <property type="match status" value="1"/>
</dbReference>
<dbReference type="Proteomes" id="UP001057877">
    <property type="component" value="Chromosome"/>
</dbReference>
<dbReference type="PANTHER" id="PTHR38589">
    <property type="entry name" value="BLR0621 PROTEIN"/>
    <property type="match status" value="1"/>
</dbReference>
<evidence type="ECO:0000313" key="3">
    <source>
        <dbReference type="Proteomes" id="UP001057877"/>
    </source>
</evidence>
<dbReference type="PANTHER" id="PTHR38589:SF1">
    <property type="entry name" value="BLR0621 PROTEIN"/>
    <property type="match status" value="1"/>
</dbReference>
<dbReference type="InterPro" id="IPR005490">
    <property type="entry name" value="LD_TPept_cat_dom"/>
</dbReference>
<sequence length="206" mass="22959">METSQPSRKNFSPSDVDRNGCEQYIYVSLVEGRINQVHIQAYEKKEGSWNSFFSCIGFVGENGITAASEKREGDGKTPAGVYPFELAFGKYENPGTSMNYRQMDDEDVWVDDPSSPLYNTLQRLPSKGRWQSAEFMLLDNDVYDYGSVIGYNTKERVPGAGSAIFMHISQGPTAGCLGMSREAMLKVLLWLDPAKNPAVEFALHSN</sequence>
<proteinExistence type="predicted"/>
<reference evidence="2" key="1">
    <citation type="submission" date="2022-01" db="EMBL/GenBank/DDBJ databases">
        <title>Paenibacillus spongiae sp. nov., isolated from marine sponge.</title>
        <authorList>
            <person name="Li Z."/>
            <person name="Zhang M."/>
        </authorList>
    </citation>
    <scope>NUCLEOTIDE SEQUENCE</scope>
    <source>
        <strain evidence="2">PHS-Z3</strain>
    </source>
</reference>
<feature type="domain" description="L,D-TPase catalytic" evidence="1">
    <location>
        <begin position="58"/>
        <end position="193"/>
    </location>
</feature>
<protein>
    <submittedName>
        <fullName evidence="2">L,D-transpeptidase family protein</fullName>
    </submittedName>
</protein>
<dbReference type="EMBL" id="CP091430">
    <property type="protein sequence ID" value="UVI28325.1"/>
    <property type="molecule type" value="Genomic_DNA"/>
</dbReference>
<organism evidence="2 3">
    <name type="scientific">Paenibacillus spongiae</name>
    <dbReference type="NCBI Taxonomy" id="2909671"/>
    <lineage>
        <taxon>Bacteria</taxon>
        <taxon>Bacillati</taxon>
        <taxon>Bacillota</taxon>
        <taxon>Bacilli</taxon>
        <taxon>Bacillales</taxon>
        <taxon>Paenibacillaceae</taxon>
        <taxon>Paenibacillus</taxon>
    </lineage>
</organism>
<keyword evidence="3" id="KW-1185">Reference proteome</keyword>
<dbReference type="RefSeq" id="WP_258384413.1">
    <property type="nucleotide sequence ID" value="NZ_CP091430.1"/>
</dbReference>
<name>A0ABY5S417_9BACL</name>
<evidence type="ECO:0000259" key="1">
    <source>
        <dbReference type="Pfam" id="PF03734"/>
    </source>
</evidence>
<gene>
    <name evidence="2" type="ORF">L1F29_23125</name>
</gene>
<evidence type="ECO:0000313" key="2">
    <source>
        <dbReference type="EMBL" id="UVI28325.1"/>
    </source>
</evidence>
<accession>A0ABY5S417</accession>